<keyword evidence="2 4" id="KW-0812">Transmembrane</keyword>
<dbReference type="GO" id="GO:0016020">
    <property type="term" value="C:membrane"/>
    <property type="evidence" value="ECO:0007669"/>
    <property type="project" value="UniProtKB-SubCell"/>
</dbReference>
<protein>
    <submittedName>
        <fullName evidence="5">Uncharacterized protein</fullName>
    </submittedName>
</protein>
<dbReference type="EMBL" id="BQKI01000074">
    <property type="protein sequence ID" value="GJN20394.1"/>
    <property type="molecule type" value="Genomic_DNA"/>
</dbReference>
<evidence type="ECO:0000256" key="2">
    <source>
        <dbReference type="ARBA" id="ARBA00022692"/>
    </source>
</evidence>
<evidence type="ECO:0000313" key="5">
    <source>
        <dbReference type="EMBL" id="GJN20394.1"/>
    </source>
</evidence>
<dbReference type="Pfam" id="PF00153">
    <property type="entry name" value="Mito_carr"/>
    <property type="match status" value="1"/>
</dbReference>
<sequence length="87" mass="9859">MFFICLCGKYLLYVFSAYPNLLRTERLYCCIICLFGLVSLIPFLPLLGRVIISGFQQILKSEGFPGLYRGLSPTIVALVPTWAVRNH</sequence>
<reference evidence="5" key="1">
    <citation type="journal article" date="2018" name="DNA Res.">
        <title>Multiple hybrid de novo genome assembly of finger millet, an orphan allotetraploid crop.</title>
        <authorList>
            <person name="Hatakeyama M."/>
            <person name="Aluri S."/>
            <person name="Balachadran M.T."/>
            <person name="Sivarajan S.R."/>
            <person name="Patrignani A."/>
            <person name="Gruter S."/>
            <person name="Poveda L."/>
            <person name="Shimizu-Inatsugi R."/>
            <person name="Baeten J."/>
            <person name="Francoijs K.J."/>
            <person name="Nataraja K.N."/>
            <person name="Reddy Y.A.N."/>
            <person name="Phadnis S."/>
            <person name="Ravikumar R.L."/>
            <person name="Schlapbach R."/>
            <person name="Sreeman S.M."/>
            <person name="Shimizu K.K."/>
        </authorList>
    </citation>
    <scope>NUCLEOTIDE SEQUENCE</scope>
</reference>
<evidence type="ECO:0000313" key="6">
    <source>
        <dbReference type="Proteomes" id="UP001054889"/>
    </source>
</evidence>
<evidence type="ECO:0000256" key="1">
    <source>
        <dbReference type="ARBA" id="ARBA00004141"/>
    </source>
</evidence>
<accession>A0AAV5EBA5</accession>
<reference evidence="5" key="2">
    <citation type="submission" date="2021-12" db="EMBL/GenBank/DDBJ databases">
        <title>Resequencing data analysis of finger millet.</title>
        <authorList>
            <person name="Hatakeyama M."/>
            <person name="Aluri S."/>
            <person name="Balachadran M.T."/>
            <person name="Sivarajan S.R."/>
            <person name="Poveda L."/>
            <person name="Shimizu-Inatsugi R."/>
            <person name="Schlapbach R."/>
            <person name="Sreeman S.M."/>
            <person name="Shimizu K.K."/>
        </authorList>
    </citation>
    <scope>NUCLEOTIDE SEQUENCE</scope>
</reference>
<dbReference type="InterPro" id="IPR018108">
    <property type="entry name" value="MCP_transmembrane"/>
</dbReference>
<evidence type="ECO:0000256" key="4">
    <source>
        <dbReference type="SAM" id="Phobius"/>
    </source>
</evidence>
<organism evidence="5 6">
    <name type="scientific">Eleusine coracana subsp. coracana</name>
    <dbReference type="NCBI Taxonomy" id="191504"/>
    <lineage>
        <taxon>Eukaryota</taxon>
        <taxon>Viridiplantae</taxon>
        <taxon>Streptophyta</taxon>
        <taxon>Embryophyta</taxon>
        <taxon>Tracheophyta</taxon>
        <taxon>Spermatophyta</taxon>
        <taxon>Magnoliopsida</taxon>
        <taxon>Liliopsida</taxon>
        <taxon>Poales</taxon>
        <taxon>Poaceae</taxon>
        <taxon>PACMAD clade</taxon>
        <taxon>Chloridoideae</taxon>
        <taxon>Cynodonteae</taxon>
        <taxon>Eleusininae</taxon>
        <taxon>Eleusine</taxon>
    </lineage>
</organism>
<feature type="transmembrane region" description="Helical" evidence="4">
    <location>
        <begin position="67"/>
        <end position="84"/>
    </location>
</feature>
<dbReference type="InterPro" id="IPR023395">
    <property type="entry name" value="MCP_dom_sf"/>
</dbReference>
<gene>
    <name evidence="5" type="primary">gb07768</name>
    <name evidence="5" type="ORF">PR202_gb07768</name>
</gene>
<dbReference type="Gene3D" id="1.50.40.10">
    <property type="entry name" value="Mitochondrial carrier domain"/>
    <property type="match status" value="1"/>
</dbReference>
<keyword evidence="4" id="KW-1133">Transmembrane helix</keyword>
<comment type="subcellular location">
    <subcellularLocation>
        <location evidence="1">Membrane</location>
        <topology evidence="1">Multi-pass membrane protein</topology>
    </subcellularLocation>
</comment>
<name>A0AAV5EBA5_ELECO</name>
<dbReference type="Proteomes" id="UP001054889">
    <property type="component" value="Unassembled WGS sequence"/>
</dbReference>
<proteinExistence type="predicted"/>
<feature type="transmembrane region" description="Helical" evidence="4">
    <location>
        <begin position="27"/>
        <end position="47"/>
    </location>
</feature>
<evidence type="ECO:0000256" key="3">
    <source>
        <dbReference type="ARBA" id="ARBA00023136"/>
    </source>
</evidence>
<dbReference type="AlphaFoldDB" id="A0AAV5EBA5"/>
<dbReference type="SUPFAM" id="SSF103506">
    <property type="entry name" value="Mitochondrial carrier"/>
    <property type="match status" value="1"/>
</dbReference>
<comment type="caution">
    <text evidence="5">The sequence shown here is derived from an EMBL/GenBank/DDBJ whole genome shotgun (WGS) entry which is preliminary data.</text>
</comment>
<keyword evidence="3 4" id="KW-0472">Membrane</keyword>
<keyword evidence="6" id="KW-1185">Reference proteome</keyword>